<name>A0A183CYP9_9BILA</name>
<keyword evidence="5" id="KW-1015">Disulfide bond</keyword>
<keyword evidence="2" id="KW-0732">Signal</keyword>
<evidence type="ECO:0000313" key="10">
    <source>
        <dbReference type="WBParaSite" id="GPUH_0000159401-mRNA-1"/>
    </source>
</evidence>
<organism evidence="10">
    <name type="scientific">Gongylonema pulchrum</name>
    <dbReference type="NCBI Taxonomy" id="637853"/>
    <lineage>
        <taxon>Eukaryota</taxon>
        <taxon>Metazoa</taxon>
        <taxon>Ecdysozoa</taxon>
        <taxon>Nematoda</taxon>
        <taxon>Chromadorea</taxon>
        <taxon>Rhabditida</taxon>
        <taxon>Spirurina</taxon>
        <taxon>Spiruromorpha</taxon>
        <taxon>Spiruroidea</taxon>
        <taxon>Gongylonematidae</taxon>
        <taxon>Gongylonema</taxon>
    </lineage>
</organism>
<feature type="compositionally biased region" description="Basic and acidic residues" evidence="8">
    <location>
        <begin position="158"/>
        <end position="174"/>
    </location>
</feature>
<dbReference type="InterPro" id="IPR001881">
    <property type="entry name" value="EGF-like_Ca-bd_dom"/>
</dbReference>
<keyword evidence="1 7" id="KW-0245">EGF-like domain</keyword>
<dbReference type="FunFam" id="2.10.25.10:FF:000038">
    <property type="entry name" value="Fibrillin 2"/>
    <property type="match status" value="1"/>
</dbReference>
<dbReference type="GO" id="GO:0005509">
    <property type="term" value="F:calcium ion binding"/>
    <property type="evidence" value="ECO:0007669"/>
    <property type="project" value="InterPro"/>
</dbReference>
<keyword evidence="3" id="KW-0677">Repeat</keyword>
<dbReference type="PANTHER" id="PTHR24039">
    <property type="entry name" value="FIBRILLIN-RELATED"/>
    <property type="match status" value="1"/>
</dbReference>
<dbReference type="PANTHER" id="PTHR24039:SF28">
    <property type="entry name" value="EGF-LIKE DOMAIN-CONTAINING PROTEIN"/>
    <property type="match status" value="1"/>
</dbReference>
<dbReference type="Gene3D" id="2.10.25.10">
    <property type="entry name" value="Laminin"/>
    <property type="match status" value="2"/>
</dbReference>
<accession>A0A183CYP9</accession>
<sequence length="220" mass="24336">LINCALDVNECITERHNCSSKATCINEIGSYRCKCNELFLGDGVSCKQVDACYLKYKEKCSVNAVCDETSSEGPECVCNEGYHGDGLNCLRINAPIGLLMILLEIMITDDEPITPVLDNAVTDVPLGIPKSMEIDGEMEETPFMMHNWITDPMKSASEHYNQEQRLQNRGEEANSKQSTTTSPPLAKDYNDVENELYIGGKTMEEADGASSKFAQLFVNI</sequence>
<proteinExistence type="predicted"/>
<feature type="region of interest" description="Disordered" evidence="8">
    <location>
        <begin position="158"/>
        <end position="190"/>
    </location>
</feature>
<evidence type="ECO:0000259" key="9">
    <source>
        <dbReference type="PROSITE" id="PS50026"/>
    </source>
</evidence>
<evidence type="ECO:0000256" key="7">
    <source>
        <dbReference type="PROSITE-ProRule" id="PRU00076"/>
    </source>
</evidence>
<dbReference type="PROSITE" id="PS50026">
    <property type="entry name" value="EGF_3"/>
    <property type="match status" value="2"/>
</dbReference>
<evidence type="ECO:0000256" key="2">
    <source>
        <dbReference type="ARBA" id="ARBA00022729"/>
    </source>
</evidence>
<dbReference type="InterPro" id="IPR024731">
    <property type="entry name" value="NELL2-like_EGF"/>
</dbReference>
<dbReference type="InterPro" id="IPR018097">
    <property type="entry name" value="EGF_Ca-bd_CS"/>
</dbReference>
<dbReference type="PROSITE" id="PS01186">
    <property type="entry name" value="EGF_2"/>
    <property type="match status" value="1"/>
</dbReference>
<dbReference type="SUPFAM" id="SSF57196">
    <property type="entry name" value="EGF/Laminin"/>
    <property type="match status" value="1"/>
</dbReference>
<dbReference type="PROSITE" id="PS00010">
    <property type="entry name" value="ASX_HYDROXYL"/>
    <property type="match status" value="1"/>
</dbReference>
<evidence type="ECO:0000256" key="6">
    <source>
        <dbReference type="ARBA" id="ARBA00023180"/>
    </source>
</evidence>
<dbReference type="AlphaFoldDB" id="A0A183CYP9"/>
<dbReference type="InterPro" id="IPR000742">
    <property type="entry name" value="EGF"/>
</dbReference>
<dbReference type="SMART" id="SM00179">
    <property type="entry name" value="EGF_CA"/>
    <property type="match status" value="1"/>
</dbReference>
<dbReference type="WBParaSite" id="GPUH_0000159401-mRNA-1">
    <property type="protein sequence ID" value="GPUH_0000159401-mRNA-1"/>
    <property type="gene ID" value="GPUH_0000159401"/>
</dbReference>
<comment type="caution">
    <text evidence="7">Lacks conserved residue(s) required for the propagation of feature annotation.</text>
</comment>
<evidence type="ECO:0000256" key="5">
    <source>
        <dbReference type="ARBA" id="ARBA00023157"/>
    </source>
</evidence>
<dbReference type="InterPro" id="IPR000152">
    <property type="entry name" value="EGF-type_Asp/Asn_hydroxyl_site"/>
</dbReference>
<dbReference type="SMART" id="SM00181">
    <property type="entry name" value="EGF"/>
    <property type="match status" value="2"/>
</dbReference>
<evidence type="ECO:0000256" key="4">
    <source>
        <dbReference type="ARBA" id="ARBA00022837"/>
    </source>
</evidence>
<feature type="domain" description="EGF-like" evidence="9">
    <location>
        <begin position="48"/>
        <end position="90"/>
    </location>
</feature>
<evidence type="ECO:0000256" key="3">
    <source>
        <dbReference type="ARBA" id="ARBA00022737"/>
    </source>
</evidence>
<feature type="domain" description="EGF-like" evidence="9">
    <location>
        <begin position="7"/>
        <end position="47"/>
    </location>
</feature>
<dbReference type="Pfam" id="PF12947">
    <property type="entry name" value="EGF_3"/>
    <property type="match status" value="2"/>
</dbReference>
<evidence type="ECO:0000256" key="8">
    <source>
        <dbReference type="SAM" id="MobiDB-lite"/>
    </source>
</evidence>
<reference evidence="10" key="1">
    <citation type="submission" date="2016-06" db="UniProtKB">
        <authorList>
            <consortium name="WormBaseParasite"/>
        </authorList>
    </citation>
    <scope>IDENTIFICATION</scope>
</reference>
<protein>
    <submittedName>
        <fullName evidence="10">EGF-like domain-containing protein</fullName>
    </submittedName>
</protein>
<dbReference type="CDD" id="cd00054">
    <property type="entry name" value="EGF_CA"/>
    <property type="match status" value="1"/>
</dbReference>
<evidence type="ECO:0000256" key="1">
    <source>
        <dbReference type="ARBA" id="ARBA00022536"/>
    </source>
</evidence>
<dbReference type="PROSITE" id="PS01187">
    <property type="entry name" value="EGF_CA"/>
    <property type="match status" value="1"/>
</dbReference>
<keyword evidence="4" id="KW-0106">Calcium</keyword>
<keyword evidence="6" id="KW-0325">Glycoprotein</keyword>